<accession>A0ABV5I2R9</accession>
<dbReference type="RefSeq" id="WP_377070544.1">
    <property type="nucleotide sequence ID" value="NZ_JBHMEC010000023.1"/>
</dbReference>
<evidence type="ECO:0000313" key="3">
    <source>
        <dbReference type="Proteomes" id="UP001589670"/>
    </source>
</evidence>
<dbReference type="InterPro" id="IPR049945">
    <property type="entry name" value="AAA_22"/>
</dbReference>
<comment type="caution">
    <text evidence="2">The sequence shown here is derived from an EMBL/GenBank/DDBJ whole genome shotgun (WGS) entry which is preliminary data.</text>
</comment>
<name>A0ABV5I2R9_9RHOB</name>
<dbReference type="Proteomes" id="UP001589670">
    <property type="component" value="Unassembled WGS sequence"/>
</dbReference>
<proteinExistence type="predicted"/>
<dbReference type="Pfam" id="PF13401">
    <property type="entry name" value="AAA_22"/>
    <property type="match status" value="1"/>
</dbReference>
<keyword evidence="2" id="KW-0547">Nucleotide-binding</keyword>
<dbReference type="SUPFAM" id="SSF52540">
    <property type="entry name" value="P-loop containing nucleoside triphosphate hydrolases"/>
    <property type="match status" value="1"/>
</dbReference>
<dbReference type="EMBL" id="JBHMEC010000023">
    <property type="protein sequence ID" value="MFB9150978.1"/>
    <property type="molecule type" value="Genomic_DNA"/>
</dbReference>
<gene>
    <name evidence="2" type="ORF">ACFFU4_14580</name>
</gene>
<evidence type="ECO:0000313" key="2">
    <source>
        <dbReference type="EMBL" id="MFB9150978.1"/>
    </source>
</evidence>
<reference evidence="2 3" key="1">
    <citation type="submission" date="2024-09" db="EMBL/GenBank/DDBJ databases">
        <authorList>
            <person name="Sun Q."/>
            <person name="Mori K."/>
        </authorList>
    </citation>
    <scope>NUCLEOTIDE SEQUENCE [LARGE SCALE GENOMIC DNA]</scope>
    <source>
        <strain evidence="2 3">CECT 9424</strain>
    </source>
</reference>
<sequence length="333" mass="37671">MSFIDTALVDVRKPLLQARFPFGRSERLREAMTWCASDYYAKAAIGEQFEARGIVVIGESRQGKSTEIETLLRAFNDGSTLMPDGRPAKIVSCLLSGKVTWKDLGFVILEVLGYPLRTRHSQTEIWSKVRKYAELQGVIGIHFDECQHVFTSADSATNQKMLDSFKSLLKDHNWPLMLIFSGIPSLAAHIKTEEQLDRLLRTVSFDGIDLSEEADRDEILHLVFSYAEKAGLDVDDIVTEDFLERLDFAACHRWGLVIEMIIEAFSFAATTPDKVCKIAHFSTAFSRISGMAEGYSPFTMPNYRDNFDQGKVLEMIEKSRQKKTSKRKSTSKT</sequence>
<keyword evidence="2" id="KW-0067">ATP-binding</keyword>
<dbReference type="InterPro" id="IPR027417">
    <property type="entry name" value="P-loop_NTPase"/>
</dbReference>
<organism evidence="2 3">
    <name type="scientific">Roseovarius ramblicola</name>
    <dbReference type="NCBI Taxonomy" id="2022336"/>
    <lineage>
        <taxon>Bacteria</taxon>
        <taxon>Pseudomonadati</taxon>
        <taxon>Pseudomonadota</taxon>
        <taxon>Alphaproteobacteria</taxon>
        <taxon>Rhodobacterales</taxon>
        <taxon>Roseobacteraceae</taxon>
        <taxon>Roseovarius</taxon>
    </lineage>
</organism>
<dbReference type="Gene3D" id="3.40.50.300">
    <property type="entry name" value="P-loop containing nucleotide triphosphate hydrolases"/>
    <property type="match status" value="1"/>
</dbReference>
<keyword evidence="3" id="KW-1185">Reference proteome</keyword>
<dbReference type="GO" id="GO:0005524">
    <property type="term" value="F:ATP binding"/>
    <property type="evidence" value="ECO:0007669"/>
    <property type="project" value="UniProtKB-KW"/>
</dbReference>
<evidence type="ECO:0000259" key="1">
    <source>
        <dbReference type="Pfam" id="PF13401"/>
    </source>
</evidence>
<feature type="domain" description="ORC1/DEAH AAA+ ATPase" evidence="1">
    <location>
        <begin position="50"/>
        <end position="186"/>
    </location>
</feature>
<protein>
    <submittedName>
        <fullName evidence="2">ATP-binding protein</fullName>
    </submittedName>
</protein>